<proteinExistence type="predicted"/>
<reference evidence="2 3" key="1">
    <citation type="submission" date="2016-02" db="EMBL/GenBank/DDBJ databases">
        <title>Complete genome sequence of Halocynthiibacter arcticus PAMC 20958t from arctic marine sediment.</title>
        <authorList>
            <person name="Lee Y.M."/>
            <person name="Baek K."/>
            <person name="Lee H.K."/>
            <person name="Shin S.C."/>
        </authorList>
    </citation>
    <scope>NUCLEOTIDE SEQUENCE [LARGE SCALE GENOMIC DNA]</scope>
    <source>
        <strain evidence="2">PAMC 20958</strain>
    </source>
</reference>
<dbReference type="EMBL" id="CP014327">
    <property type="protein sequence ID" value="AML51757.1"/>
    <property type="molecule type" value="Genomic_DNA"/>
</dbReference>
<evidence type="ECO:0000256" key="1">
    <source>
        <dbReference type="SAM" id="Phobius"/>
    </source>
</evidence>
<name>A0A126V0T1_9RHOB</name>
<accession>A0A126V0T1</accession>
<keyword evidence="1" id="KW-0812">Transmembrane</keyword>
<dbReference type="Proteomes" id="UP000070371">
    <property type="component" value="Chromosome"/>
</dbReference>
<keyword evidence="1" id="KW-1133">Transmembrane helix</keyword>
<evidence type="ECO:0000313" key="2">
    <source>
        <dbReference type="EMBL" id="AML51757.1"/>
    </source>
</evidence>
<organism evidence="2 3">
    <name type="scientific">Falsihalocynthiibacter arcticus</name>
    <dbReference type="NCBI Taxonomy" id="1579316"/>
    <lineage>
        <taxon>Bacteria</taxon>
        <taxon>Pseudomonadati</taxon>
        <taxon>Pseudomonadota</taxon>
        <taxon>Alphaproteobacteria</taxon>
        <taxon>Rhodobacterales</taxon>
        <taxon>Roseobacteraceae</taxon>
        <taxon>Falsihalocynthiibacter</taxon>
    </lineage>
</organism>
<keyword evidence="3" id="KW-1185">Reference proteome</keyword>
<dbReference type="STRING" id="1579316.RC74_11225"/>
<feature type="transmembrane region" description="Helical" evidence="1">
    <location>
        <begin position="114"/>
        <end position="131"/>
    </location>
</feature>
<protein>
    <submittedName>
        <fullName evidence="2">Uncharacterized protein</fullName>
    </submittedName>
</protein>
<dbReference type="AlphaFoldDB" id="A0A126V0T1"/>
<dbReference type="OrthoDB" id="7283160at2"/>
<dbReference type="KEGG" id="hat:RC74_11225"/>
<keyword evidence="1" id="KW-0472">Membrane</keyword>
<evidence type="ECO:0000313" key="3">
    <source>
        <dbReference type="Proteomes" id="UP000070371"/>
    </source>
</evidence>
<sequence length="134" mass="14091">MACTTETLERDPAFAAFLSTPVGQDKKGAHVSLLSMLARLDVDPWAEASDLATLPVGAARKRLETLIAGFTDVPAGAPDYDKTVATLLARMPQPAASAPTDSTGTMMPPFGAPIYKIIATVLLFGWIALLAQGY</sequence>
<gene>
    <name evidence="2" type="ORF">RC74_11225</name>
</gene>
<dbReference type="RefSeq" id="WP_039001723.1">
    <property type="nucleotide sequence ID" value="NZ_CP014327.1"/>
</dbReference>